<dbReference type="PANTHER" id="PTHR43673:SF2">
    <property type="entry name" value="NITROREDUCTASE"/>
    <property type="match status" value="1"/>
</dbReference>
<sequence>MKFYEVIESRNSAKRFSDTPIDKESLDRIINAAMRSPSWKDNTSYRIILVTESSIKDQLSSAVKNKTDEASTSIKEAPVVAVIVGDPSESGIIDGKEYYLVDGAIAMEHLVLAATSEGYGTCWIGVWDEQKVKQALSIPDRYRIIAMTPIGKADEYKPTNPKKDVKEHVFLNSFGSAFTESTNKGLLN</sequence>
<evidence type="ECO:0000259" key="6">
    <source>
        <dbReference type="Pfam" id="PF00881"/>
    </source>
</evidence>
<organism evidence="7 8">
    <name type="scientific">Gottschalkia acidurici (strain ATCC 7906 / DSM 604 / BCRC 14475 / CIP 104303 / KCTC 5404 / NCIMB 10678 / 9a)</name>
    <name type="common">Clostridium acidurici</name>
    <dbReference type="NCBI Taxonomy" id="1128398"/>
    <lineage>
        <taxon>Bacteria</taxon>
        <taxon>Bacillati</taxon>
        <taxon>Bacillota</taxon>
        <taxon>Tissierellia</taxon>
        <taxon>Tissierellales</taxon>
        <taxon>Gottschalkiaceae</taxon>
        <taxon>Gottschalkia</taxon>
    </lineage>
</organism>
<keyword evidence="3" id="KW-0285">Flavoprotein</keyword>
<evidence type="ECO:0000256" key="1">
    <source>
        <dbReference type="ARBA" id="ARBA00001917"/>
    </source>
</evidence>
<dbReference type="SUPFAM" id="SSF55469">
    <property type="entry name" value="FMN-dependent nitroreductase-like"/>
    <property type="match status" value="1"/>
</dbReference>
<feature type="domain" description="Nitroreductase" evidence="6">
    <location>
        <begin position="7"/>
        <end position="152"/>
    </location>
</feature>
<protein>
    <submittedName>
        <fullName evidence="7">Nitroreductase family protein</fullName>
    </submittedName>
</protein>
<dbReference type="eggNOG" id="COG0778">
    <property type="taxonomic scope" value="Bacteria"/>
</dbReference>
<evidence type="ECO:0000256" key="3">
    <source>
        <dbReference type="ARBA" id="ARBA00022630"/>
    </source>
</evidence>
<dbReference type="InterPro" id="IPR000415">
    <property type="entry name" value="Nitroreductase-like"/>
</dbReference>
<reference evidence="7 8" key="1">
    <citation type="journal article" date="2012" name="PLoS ONE">
        <title>The purine-utilizing bacterium Clostridium acidurici 9a: a genome-guided metabolic reconsideration.</title>
        <authorList>
            <person name="Hartwich K."/>
            <person name="Poehlein A."/>
            <person name="Daniel R."/>
        </authorList>
    </citation>
    <scope>NUCLEOTIDE SEQUENCE [LARGE SCALE GENOMIC DNA]</scope>
    <source>
        <strain evidence="8">ATCC 7906 / DSM 604 / BCRC 14475 / CIP 104303 / KCTC 5404 / NCIMB 10678 / 9a</strain>
    </source>
</reference>
<dbReference type="OrthoDB" id="9812105at2"/>
<dbReference type="STRING" id="1128398.Curi_c00510"/>
<name>K0ATE5_GOTA9</name>
<dbReference type="AlphaFoldDB" id="K0ATE5"/>
<dbReference type="Gene3D" id="3.40.109.10">
    <property type="entry name" value="NADH Oxidase"/>
    <property type="match status" value="1"/>
</dbReference>
<accession>K0ATE5</accession>
<comment type="cofactor">
    <cofactor evidence="1">
        <name>FMN</name>
        <dbReference type="ChEBI" id="CHEBI:58210"/>
    </cofactor>
</comment>
<proteinExistence type="inferred from homology"/>
<dbReference type="Pfam" id="PF00881">
    <property type="entry name" value="Nitroreductase"/>
    <property type="match status" value="1"/>
</dbReference>
<keyword evidence="4" id="KW-0288">FMN</keyword>
<evidence type="ECO:0000256" key="2">
    <source>
        <dbReference type="ARBA" id="ARBA00007118"/>
    </source>
</evidence>
<dbReference type="PANTHER" id="PTHR43673">
    <property type="entry name" value="NAD(P)H NITROREDUCTASE YDGI-RELATED"/>
    <property type="match status" value="1"/>
</dbReference>
<dbReference type="RefSeq" id="WP_014966270.1">
    <property type="nucleotide sequence ID" value="NC_018664.1"/>
</dbReference>
<evidence type="ECO:0000313" key="8">
    <source>
        <dbReference type="Proteomes" id="UP000006094"/>
    </source>
</evidence>
<dbReference type="PATRIC" id="fig|1128398.3.peg.49"/>
<dbReference type="InterPro" id="IPR029479">
    <property type="entry name" value="Nitroreductase"/>
</dbReference>
<gene>
    <name evidence="7" type="ordered locus">Curi_c00510</name>
</gene>
<dbReference type="EMBL" id="CP003326">
    <property type="protein sequence ID" value="AFS77133.1"/>
    <property type="molecule type" value="Genomic_DNA"/>
</dbReference>
<comment type="similarity">
    <text evidence="2">Belongs to the nitroreductase family.</text>
</comment>
<keyword evidence="8" id="KW-1185">Reference proteome</keyword>
<evidence type="ECO:0000256" key="4">
    <source>
        <dbReference type="ARBA" id="ARBA00022643"/>
    </source>
</evidence>
<evidence type="ECO:0000256" key="5">
    <source>
        <dbReference type="ARBA" id="ARBA00023002"/>
    </source>
</evidence>
<dbReference type="KEGG" id="cad:Curi_c00510"/>
<dbReference type="CDD" id="cd02139">
    <property type="entry name" value="nitroreductase"/>
    <property type="match status" value="1"/>
</dbReference>
<keyword evidence="5" id="KW-0560">Oxidoreductase</keyword>
<dbReference type="GO" id="GO:0016491">
    <property type="term" value="F:oxidoreductase activity"/>
    <property type="evidence" value="ECO:0007669"/>
    <property type="project" value="UniProtKB-KW"/>
</dbReference>
<dbReference type="Proteomes" id="UP000006094">
    <property type="component" value="Chromosome"/>
</dbReference>
<dbReference type="HOGENOM" id="CLU_070764_7_1_9"/>
<evidence type="ECO:0000313" key="7">
    <source>
        <dbReference type="EMBL" id="AFS77133.1"/>
    </source>
</evidence>